<feature type="region of interest" description="Disordered" evidence="1">
    <location>
        <begin position="250"/>
        <end position="277"/>
    </location>
</feature>
<gene>
    <name evidence="2" type="ORF">Gohar_020429</name>
</gene>
<keyword evidence="3" id="KW-1185">Reference proteome</keyword>
<comment type="caution">
    <text evidence="2">The sequence shown here is derived from an EMBL/GenBank/DDBJ whole genome shotgun (WGS) entry which is preliminary data.</text>
</comment>
<feature type="compositionally biased region" description="Acidic residues" evidence="1">
    <location>
        <begin position="252"/>
        <end position="277"/>
    </location>
</feature>
<reference evidence="2 3" key="1">
    <citation type="journal article" date="2019" name="Genome Biol. Evol.">
        <title>Insights into the evolution of the New World diploid cottons (Gossypium, subgenus Houzingenia) based on genome sequencing.</title>
        <authorList>
            <person name="Grover C.E."/>
            <person name="Arick M.A. 2nd"/>
            <person name="Thrash A."/>
            <person name="Conover J.L."/>
            <person name="Sanders W.S."/>
            <person name="Peterson D.G."/>
            <person name="Frelichowski J.E."/>
            <person name="Scheffler J.A."/>
            <person name="Scheffler B.E."/>
            <person name="Wendel J.F."/>
        </authorList>
    </citation>
    <scope>NUCLEOTIDE SEQUENCE [LARGE SCALE GENOMIC DNA]</scope>
    <source>
        <strain evidence="2">0</strain>
        <tissue evidence="2">Leaf</tissue>
    </source>
</reference>
<dbReference type="OrthoDB" id="10478735at2759"/>
<evidence type="ECO:0000313" key="3">
    <source>
        <dbReference type="Proteomes" id="UP000593560"/>
    </source>
</evidence>
<accession>A0A7J9HXN9</accession>
<protein>
    <submittedName>
        <fullName evidence="2">Uncharacterized protein</fullName>
    </submittedName>
</protein>
<evidence type="ECO:0000313" key="2">
    <source>
        <dbReference type="EMBL" id="MBA0814612.1"/>
    </source>
</evidence>
<dbReference type="AlphaFoldDB" id="A0A7J9HXN9"/>
<dbReference type="EMBL" id="JABFAD010000012">
    <property type="protein sequence ID" value="MBA0814612.1"/>
    <property type="molecule type" value="Genomic_DNA"/>
</dbReference>
<dbReference type="Proteomes" id="UP000593560">
    <property type="component" value="Unassembled WGS sequence"/>
</dbReference>
<name>A0A7J9HXN9_9ROSI</name>
<sequence>MDGPIITWSTIIPDKDDLCEIFLGTVPNKFQGGQIDMKWSEINFKELPKDVPDVVGTTPSRLQKMQTTELGISRVVIGVVVATISTSPSERPLYVPIAELCGTTRAARRYTVVVLDQCSKAKYVGREGAIDSVRDGGDSRIGSGDATVWDRILTHLRAFYLIGHDDLFSVHALVQSYWQTISTDVDVNVKANVDSDADACTDTDGNTNTVINAHINFDVFEFCDVVRLFIGSVINTHRVVVLSRTTSHLSMEEGDRDEAESRDEDEDDGGDEDEYEG</sequence>
<evidence type="ECO:0000256" key="1">
    <source>
        <dbReference type="SAM" id="MobiDB-lite"/>
    </source>
</evidence>
<proteinExistence type="predicted"/>
<organism evidence="2 3">
    <name type="scientific">Gossypium harknessii</name>
    <dbReference type="NCBI Taxonomy" id="34285"/>
    <lineage>
        <taxon>Eukaryota</taxon>
        <taxon>Viridiplantae</taxon>
        <taxon>Streptophyta</taxon>
        <taxon>Embryophyta</taxon>
        <taxon>Tracheophyta</taxon>
        <taxon>Spermatophyta</taxon>
        <taxon>Magnoliopsida</taxon>
        <taxon>eudicotyledons</taxon>
        <taxon>Gunneridae</taxon>
        <taxon>Pentapetalae</taxon>
        <taxon>rosids</taxon>
        <taxon>malvids</taxon>
        <taxon>Malvales</taxon>
        <taxon>Malvaceae</taxon>
        <taxon>Malvoideae</taxon>
        <taxon>Gossypium</taxon>
    </lineage>
</organism>